<feature type="domain" description="MaoC-like" evidence="2">
    <location>
        <begin position="25"/>
        <end position="104"/>
    </location>
</feature>
<dbReference type="PANTHER" id="PTHR43841">
    <property type="entry name" value="3-HYDROXYACYL-THIOESTER DEHYDRATASE HTDX-RELATED"/>
    <property type="match status" value="1"/>
</dbReference>
<evidence type="ECO:0000313" key="4">
    <source>
        <dbReference type="Proteomes" id="UP000019491"/>
    </source>
</evidence>
<evidence type="ECO:0000259" key="2">
    <source>
        <dbReference type="Pfam" id="PF01575"/>
    </source>
</evidence>
<name>X0Q9K7_RHOWR</name>
<dbReference type="PANTHER" id="PTHR43841:SF3">
    <property type="entry name" value="(3R)-HYDROXYACYL-ACP DEHYDRATASE SUBUNIT HADB"/>
    <property type="match status" value="1"/>
</dbReference>
<dbReference type="Pfam" id="PF01575">
    <property type="entry name" value="MaoC_dehydratas"/>
    <property type="match status" value="1"/>
</dbReference>
<protein>
    <submittedName>
        <fullName evidence="3">Putative beta-hydroxyacyl-[acyl-carrier-protein] dehydratase subunit</fullName>
    </submittedName>
</protein>
<sequence length="138" mass="15050">MTHLLPELCGGTWKLRLPAVDRGVLAGFAEASGDRNPLHLDPEAARAAGEPDVIAHGMLSMAYLGRLLTDVFPHAVLDEWKLRFVAKTPVGAQPTAHARTTAERHDGIDVEVWTELQDGTVTSRGEARFTFNTHGDEK</sequence>
<dbReference type="OrthoDB" id="9800237at2"/>
<evidence type="ECO:0000313" key="3">
    <source>
        <dbReference type="EMBL" id="GAF47591.1"/>
    </source>
</evidence>
<dbReference type="EMBL" id="BAWF01000043">
    <property type="protein sequence ID" value="GAF47591.1"/>
    <property type="molecule type" value="Genomic_DNA"/>
</dbReference>
<dbReference type="RefSeq" id="WP_052033427.1">
    <property type="nucleotide sequence ID" value="NZ_BAWF01000043.1"/>
</dbReference>
<accession>X0Q9K7</accession>
<comment type="caution">
    <text evidence="3">The sequence shown here is derived from an EMBL/GenBank/DDBJ whole genome shotgun (WGS) entry which is preliminary data.</text>
</comment>
<dbReference type="AlphaFoldDB" id="X0Q9K7"/>
<dbReference type="Gene3D" id="3.10.129.10">
    <property type="entry name" value="Hotdog Thioesterase"/>
    <property type="match status" value="1"/>
</dbReference>
<keyword evidence="4" id="KW-1185">Reference proteome</keyword>
<reference evidence="3 4" key="1">
    <citation type="submission" date="2014-02" db="EMBL/GenBank/DDBJ databases">
        <title>Whole genome shotgun sequence of Rhodococcus wratislaviensis NBRC 100605.</title>
        <authorList>
            <person name="Hosoyama A."/>
            <person name="Tsuchikane K."/>
            <person name="Yoshida I."/>
            <person name="Ohji S."/>
            <person name="Ichikawa N."/>
            <person name="Yamazoe A."/>
            <person name="Fujita N."/>
        </authorList>
    </citation>
    <scope>NUCLEOTIDE SEQUENCE [LARGE SCALE GENOMIC DNA]</scope>
    <source>
        <strain evidence="3 4">NBRC 100605</strain>
    </source>
</reference>
<gene>
    <name evidence="3" type="ORF">RW1_043_00260</name>
</gene>
<proteinExistence type="inferred from homology"/>
<dbReference type="Proteomes" id="UP000019491">
    <property type="component" value="Unassembled WGS sequence"/>
</dbReference>
<dbReference type="InterPro" id="IPR002539">
    <property type="entry name" value="MaoC-like_dom"/>
</dbReference>
<comment type="similarity">
    <text evidence="1">Belongs to the enoyl-CoA hydratase/isomerase family.</text>
</comment>
<dbReference type="SUPFAM" id="SSF54637">
    <property type="entry name" value="Thioesterase/thiol ester dehydrase-isomerase"/>
    <property type="match status" value="1"/>
</dbReference>
<dbReference type="InterPro" id="IPR029069">
    <property type="entry name" value="HotDog_dom_sf"/>
</dbReference>
<evidence type="ECO:0000256" key="1">
    <source>
        <dbReference type="ARBA" id="ARBA00005254"/>
    </source>
</evidence>
<organism evidence="3 4">
    <name type="scientific">Rhodococcus wratislaviensis NBRC 100605</name>
    <dbReference type="NCBI Taxonomy" id="1219028"/>
    <lineage>
        <taxon>Bacteria</taxon>
        <taxon>Bacillati</taxon>
        <taxon>Actinomycetota</taxon>
        <taxon>Actinomycetes</taxon>
        <taxon>Mycobacteriales</taxon>
        <taxon>Nocardiaceae</taxon>
        <taxon>Rhodococcus</taxon>
    </lineage>
</organism>